<dbReference type="EMBL" id="FNBW01000004">
    <property type="protein sequence ID" value="SDF55494.1"/>
    <property type="molecule type" value="Genomic_DNA"/>
</dbReference>
<evidence type="ECO:0000313" key="1">
    <source>
        <dbReference type="EMBL" id="SDF55494.1"/>
    </source>
</evidence>
<sequence length="92" mass="10398">MSQQTAEQTEFTVERLLLDLVAWIAERPRPYTDVLDAWRTSCPRLPVWEEAVDRGYVRRITDGAQGATIHATTAGSDFLARHGRMVRKRGAA</sequence>
<dbReference type="AlphaFoldDB" id="A0A8G2EYB0"/>
<proteinExistence type="predicted"/>
<protein>
    <submittedName>
        <fullName evidence="1">Uncharacterized protein</fullName>
    </submittedName>
</protein>
<reference evidence="1 2" key="1">
    <citation type="submission" date="2016-10" db="EMBL/GenBank/DDBJ databases">
        <authorList>
            <person name="Varghese N."/>
            <person name="Submissions S."/>
        </authorList>
    </citation>
    <scope>NUCLEOTIDE SEQUENCE [LARGE SCALE GENOMIC DNA]</scope>
    <source>
        <strain evidence="1 2">DSM 18839</strain>
    </source>
</reference>
<dbReference type="OrthoDB" id="7362006at2"/>
<accession>A0A8G2EYB0</accession>
<keyword evidence="2" id="KW-1185">Reference proteome</keyword>
<dbReference type="Proteomes" id="UP000198615">
    <property type="component" value="Unassembled WGS sequence"/>
</dbReference>
<name>A0A8G2EYB0_9PROT</name>
<organism evidence="1 2">
    <name type="scientific">Thalassobaculum litoreum DSM 18839</name>
    <dbReference type="NCBI Taxonomy" id="1123362"/>
    <lineage>
        <taxon>Bacteria</taxon>
        <taxon>Pseudomonadati</taxon>
        <taxon>Pseudomonadota</taxon>
        <taxon>Alphaproteobacteria</taxon>
        <taxon>Rhodospirillales</taxon>
        <taxon>Thalassobaculaceae</taxon>
        <taxon>Thalassobaculum</taxon>
    </lineage>
</organism>
<dbReference type="RefSeq" id="WP_093149524.1">
    <property type="nucleotide sequence ID" value="NZ_FNBW01000004.1"/>
</dbReference>
<comment type="caution">
    <text evidence="1">The sequence shown here is derived from an EMBL/GenBank/DDBJ whole genome shotgun (WGS) entry which is preliminary data.</text>
</comment>
<gene>
    <name evidence="1" type="ORF">SAMN05660686_01651</name>
</gene>
<evidence type="ECO:0000313" key="2">
    <source>
        <dbReference type="Proteomes" id="UP000198615"/>
    </source>
</evidence>